<feature type="transmembrane region" description="Helical" evidence="1">
    <location>
        <begin position="202"/>
        <end position="219"/>
    </location>
</feature>
<feature type="transmembrane region" description="Helical" evidence="1">
    <location>
        <begin position="51"/>
        <end position="72"/>
    </location>
</feature>
<evidence type="ECO:0000256" key="1">
    <source>
        <dbReference type="SAM" id="Phobius"/>
    </source>
</evidence>
<accession>A0A4R1BGT8</accession>
<sequence>MSRFALSLLIAAEVLVFVSLTVNVISLANPGRVPWDLYQLFDVGQENNIPAWFSAGMLLLGAYLLATIALSLRYLDRRASRMWFGLAAIFAYLSLDEAARLHERTGPVVRHTLALFGIESRDYFNYASWVVLGGLAVLVVVAIYARFFLSLPRSIRNLFILAGIVYCTGALGMELAGALWEARSPTGRLNLTYVVLQSLEEFLEMAGIIVFVYALLEYLRSYVPGGR</sequence>
<dbReference type="RefSeq" id="WP_132691433.1">
    <property type="nucleotide sequence ID" value="NZ_SKBU01000016.1"/>
</dbReference>
<keyword evidence="1" id="KW-0472">Membrane</keyword>
<feature type="transmembrane region" description="Helical" evidence="1">
    <location>
        <begin position="126"/>
        <end position="147"/>
    </location>
</feature>
<gene>
    <name evidence="2" type="ORF">E0L93_09840</name>
</gene>
<proteinExistence type="predicted"/>
<dbReference type="AlphaFoldDB" id="A0A4R1BGT8"/>
<evidence type="ECO:0000313" key="2">
    <source>
        <dbReference type="EMBL" id="TCJ16419.1"/>
    </source>
</evidence>
<keyword evidence="3" id="KW-1185">Reference proteome</keyword>
<protein>
    <recommendedName>
        <fullName evidence="4">DUF998 domain-containing protein</fullName>
    </recommendedName>
</protein>
<name>A0A4R1BGT8_9ACTN</name>
<keyword evidence="1" id="KW-0812">Transmembrane</keyword>
<feature type="transmembrane region" description="Helical" evidence="1">
    <location>
        <begin position="159"/>
        <end position="182"/>
    </location>
</feature>
<dbReference type="OrthoDB" id="5191297at2"/>
<keyword evidence="1" id="KW-1133">Transmembrane helix</keyword>
<comment type="caution">
    <text evidence="2">The sequence shown here is derived from an EMBL/GenBank/DDBJ whole genome shotgun (WGS) entry which is preliminary data.</text>
</comment>
<evidence type="ECO:0000313" key="3">
    <source>
        <dbReference type="Proteomes" id="UP000295244"/>
    </source>
</evidence>
<evidence type="ECO:0008006" key="4">
    <source>
        <dbReference type="Google" id="ProtNLM"/>
    </source>
</evidence>
<dbReference type="EMBL" id="SKBU01000016">
    <property type="protein sequence ID" value="TCJ16419.1"/>
    <property type="molecule type" value="Genomic_DNA"/>
</dbReference>
<reference evidence="2 3" key="1">
    <citation type="submission" date="2019-03" db="EMBL/GenBank/DDBJ databases">
        <title>Whole genome sequence of a novel Rubrobacter taiwanensis strain, isolated from Yellowstone National Park.</title>
        <authorList>
            <person name="Freed S."/>
            <person name="Ramaley R.F."/>
            <person name="Kyndt J.A."/>
        </authorList>
    </citation>
    <scope>NUCLEOTIDE SEQUENCE [LARGE SCALE GENOMIC DNA]</scope>
    <source>
        <strain evidence="2 3">Yellowstone</strain>
    </source>
</reference>
<dbReference type="Proteomes" id="UP000295244">
    <property type="component" value="Unassembled WGS sequence"/>
</dbReference>
<organism evidence="2 3">
    <name type="scientific">Rubrobacter taiwanensis</name>
    <dbReference type="NCBI Taxonomy" id="185139"/>
    <lineage>
        <taxon>Bacteria</taxon>
        <taxon>Bacillati</taxon>
        <taxon>Actinomycetota</taxon>
        <taxon>Rubrobacteria</taxon>
        <taxon>Rubrobacterales</taxon>
        <taxon>Rubrobacteraceae</taxon>
        <taxon>Rubrobacter</taxon>
    </lineage>
</organism>